<evidence type="ECO:0000259" key="3">
    <source>
        <dbReference type="SMART" id="SM00645"/>
    </source>
</evidence>
<evidence type="ECO:0000256" key="1">
    <source>
        <dbReference type="ARBA" id="ARBA00008455"/>
    </source>
</evidence>
<organism evidence="5 7">
    <name type="scientific">Vanilla planifolia</name>
    <name type="common">Vanilla</name>
    <dbReference type="NCBI Taxonomy" id="51239"/>
    <lineage>
        <taxon>Eukaryota</taxon>
        <taxon>Viridiplantae</taxon>
        <taxon>Streptophyta</taxon>
        <taxon>Embryophyta</taxon>
        <taxon>Tracheophyta</taxon>
        <taxon>Spermatophyta</taxon>
        <taxon>Magnoliopsida</taxon>
        <taxon>Liliopsida</taxon>
        <taxon>Asparagales</taxon>
        <taxon>Orchidaceae</taxon>
        <taxon>Vanilloideae</taxon>
        <taxon>Vanilleae</taxon>
        <taxon>Vanilla</taxon>
    </lineage>
</organism>
<dbReference type="SMART" id="SM00848">
    <property type="entry name" value="Inhibitor_I29"/>
    <property type="match status" value="1"/>
</dbReference>
<comment type="similarity">
    <text evidence="1">Belongs to the peptidase C1 family.</text>
</comment>
<keyword evidence="7" id="KW-1185">Reference proteome</keyword>
<dbReference type="InterPro" id="IPR000668">
    <property type="entry name" value="Peptidase_C1A_C"/>
</dbReference>
<accession>A0A835QXN7</accession>
<dbReference type="Proteomes" id="UP000636800">
    <property type="component" value="Chromosome 6"/>
</dbReference>
<dbReference type="EMBL" id="JADCNM010000006">
    <property type="protein sequence ID" value="KAG0478028.1"/>
    <property type="molecule type" value="Genomic_DNA"/>
</dbReference>
<protein>
    <submittedName>
        <fullName evidence="5">Uncharacterized protein</fullName>
    </submittedName>
</protein>
<dbReference type="InterPro" id="IPR013128">
    <property type="entry name" value="Peptidase_C1A"/>
</dbReference>
<reference evidence="7 8" key="1">
    <citation type="journal article" date="2020" name="Nat. Food">
        <title>A phased Vanilla planifolia genome enables genetic improvement of flavour and production.</title>
        <authorList>
            <person name="Hasing T."/>
            <person name="Tang H."/>
            <person name="Brym M."/>
            <person name="Khazi F."/>
            <person name="Huang T."/>
            <person name="Chambers A.H."/>
        </authorList>
    </citation>
    <scope>NUCLEOTIDE SEQUENCE [LARGE SCALE GENOMIC DNA]</scope>
    <source>
        <tissue evidence="5">Leaf</tissue>
    </source>
</reference>
<dbReference type="Pfam" id="PF00112">
    <property type="entry name" value="Peptidase_C1"/>
    <property type="match status" value="1"/>
</dbReference>
<dbReference type="SUPFAM" id="SSF54001">
    <property type="entry name" value="Cysteine proteinases"/>
    <property type="match status" value="1"/>
</dbReference>
<dbReference type="OrthoDB" id="10253408at2759"/>
<evidence type="ECO:0000313" key="5">
    <source>
        <dbReference type="EMBL" id="KAG0476343.1"/>
    </source>
</evidence>
<evidence type="ECO:0000313" key="8">
    <source>
        <dbReference type="Proteomes" id="UP000639772"/>
    </source>
</evidence>
<dbReference type="AlphaFoldDB" id="A0A835QXN7"/>
<dbReference type="InterPro" id="IPR038765">
    <property type="entry name" value="Papain-like_cys_pep_sf"/>
</dbReference>
<feature type="domain" description="Cathepsin propeptide inhibitor" evidence="4">
    <location>
        <begin position="1"/>
        <end position="48"/>
    </location>
</feature>
<dbReference type="CDD" id="cd02248">
    <property type="entry name" value="Peptidase_C1A"/>
    <property type="match status" value="1"/>
</dbReference>
<keyword evidence="2" id="KW-1015">Disulfide bond</keyword>
<feature type="domain" description="Peptidase C1A papain C-terminal" evidence="3">
    <location>
        <begin position="83"/>
        <end position="209"/>
    </location>
</feature>
<evidence type="ECO:0000313" key="7">
    <source>
        <dbReference type="Proteomes" id="UP000636800"/>
    </source>
</evidence>
<evidence type="ECO:0000313" key="6">
    <source>
        <dbReference type="EMBL" id="KAG0478028.1"/>
    </source>
</evidence>
<evidence type="ECO:0000259" key="4">
    <source>
        <dbReference type="SMART" id="SM00848"/>
    </source>
</evidence>
<dbReference type="Proteomes" id="UP000639772">
    <property type="component" value="Chromosome 6"/>
</dbReference>
<dbReference type="Pfam" id="PF08246">
    <property type="entry name" value="Inhibitor_I29"/>
    <property type="match status" value="1"/>
</dbReference>
<gene>
    <name evidence="6" type="ORF">HPP92_012747</name>
    <name evidence="5" type="ORF">HPP92_013184</name>
</gene>
<comment type="caution">
    <text evidence="5">The sequence shown here is derived from an EMBL/GenBank/DDBJ whole genome shotgun (WGS) entry which is preliminary data.</text>
</comment>
<dbReference type="InterPro" id="IPR013201">
    <property type="entry name" value="Prot_inhib_I29"/>
</dbReference>
<evidence type="ECO:0000256" key="2">
    <source>
        <dbReference type="ARBA" id="ARBA00023157"/>
    </source>
</evidence>
<dbReference type="SMART" id="SM00645">
    <property type="entry name" value="Pept_C1"/>
    <property type="match status" value="1"/>
</dbReference>
<proteinExistence type="inferred from homology"/>
<dbReference type="Gene3D" id="3.90.70.10">
    <property type="entry name" value="Cysteine proteinases"/>
    <property type="match status" value="1"/>
</dbReference>
<dbReference type="PANTHER" id="PTHR12411">
    <property type="entry name" value="CYSTEINE PROTEASE FAMILY C1-RELATED"/>
    <property type="match status" value="1"/>
</dbReference>
<dbReference type="GO" id="GO:0008234">
    <property type="term" value="F:cysteine-type peptidase activity"/>
    <property type="evidence" value="ECO:0007669"/>
    <property type="project" value="InterPro"/>
</dbReference>
<dbReference type="InterPro" id="IPR039417">
    <property type="entry name" value="Peptidase_C1A_papain-like"/>
</dbReference>
<dbReference type="GO" id="GO:0006508">
    <property type="term" value="P:proteolysis"/>
    <property type="evidence" value="ECO:0007669"/>
    <property type="project" value="InterPro"/>
</dbReference>
<dbReference type="EMBL" id="JADCNL010000006">
    <property type="protein sequence ID" value="KAG0476343.1"/>
    <property type="molecule type" value="Genomic_DNA"/>
</dbReference>
<name>A0A835QXN7_VANPL</name>
<sequence length="209" mass="23996">MSSDFDEKQKRFKVFKDNARAIHEFNKRKDVPYKLGLNKFAAMTNQEFRAAYIGFDILRHRSFRDARLGGVFSRYQSINLNILPSCVDWRQKGEVTAIKDRGNCWSCWAFSTVAAVEGINQIKTKNLVSLSVQQLVDCNTKYNYGCRGGAMKFAFEFIKDNEGITFEERDPYTGKQGRCEPREYKQVVVIDGYENVPANDEKSLLKAVA</sequence>